<sequence>MSKVPIPLTKIERTLFLPGESLSSPPEAGRLGVSVEVPNNRILPRPQVEFAAAYEATRRINRRKARLLIILRATDHTDQSNPRLLLLFIRTLSLLESEN</sequence>
<protein>
    <submittedName>
        <fullName evidence="1">Uncharacterized protein</fullName>
    </submittedName>
</protein>
<evidence type="ECO:0000313" key="2">
    <source>
        <dbReference type="Proteomes" id="UP001418222"/>
    </source>
</evidence>
<dbReference type="AlphaFoldDB" id="A0AAP0AYE6"/>
<proteinExistence type="predicted"/>
<name>A0AAP0AYE6_9ASPA</name>
<dbReference type="Proteomes" id="UP001418222">
    <property type="component" value="Unassembled WGS sequence"/>
</dbReference>
<comment type="caution">
    <text evidence="1">The sequence shown here is derived from an EMBL/GenBank/DDBJ whole genome shotgun (WGS) entry which is preliminary data.</text>
</comment>
<organism evidence="1 2">
    <name type="scientific">Platanthera zijinensis</name>
    <dbReference type="NCBI Taxonomy" id="2320716"/>
    <lineage>
        <taxon>Eukaryota</taxon>
        <taxon>Viridiplantae</taxon>
        <taxon>Streptophyta</taxon>
        <taxon>Embryophyta</taxon>
        <taxon>Tracheophyta</taxon>
        <taxon>Spermatophyta</taxon>
        <taxon>Magnoliopsida</taxon>
        <taxon>Liliopsida</taxon>
        <taxon>Asparagales</taxon>
        <taxon>Orchidaceae</taxon>
        <taxon>Orchidoideae</taxon>
        <taxon>Orchideae</taxon>
        <taxon>Orchidinae</taxon>
        <taxon>Platanthera</taxon>
    </lineage>
</organism>
<reference evidence="1 2" key="1">
    <citation type="journal article" date="2022" name="Nat. Plants">
        <title>Genomes of leafy and leafless Platanthera orchids illuminate the evolution of mycoheterotrophy.</title>
        <authorList>
            <person name="Li M.H."/>
            <person name="Liu K.W."/>
            <person name="Li Z."/>
            <person name="Lu H.C."/>
            <person name="Ye Q.L."/>
            <person name="Zhang D."/>
            <person name="Wang J.Y."/>
            <person name="Li Y.F."/>
            <person name="Zhong Z.M."/>
            <person name="Liu X."/>
            <person name="Yu X."/>
            <person name="Liu D.K."/>
            <person name="Tu X.D."/>
            <person name="Liu B."/>
            <person name="Hao Y."/>
            <person name="Liao X.Y."/>
            <person name="Jiang Y.T."/>
            <person name="Sun W.H."/>
            <person name="Chen J."/>
            <person name="Chen Y.Q."/>
            <person name="Ai Y."/>
            <person name="Zhai J.W."/>
            <person name="Wu S.S."/>
            <person name="Zhou Z."/>
            <person name="Hsiao Y.Y."/>
            <person name="Wu W.L."/>
            <person name="Chen Y.Y."/>
            <person name="Lin Y.F."/>
            <person name="Hsu J.L."/>
            <person name="Li C.Y."/>
            <person name="Wang Z.W."/>
            <person name="Zhao X."/>
            <person name="Zhong W.Y."/>
            <person name="Ma X.K."/>
            <person name="Ma L."/>
            <person name="Huang J."/>
            <person name="Chen G.Z."/>
            <person name="Huang M.Z."/>
            <person name="Huang L."/>
            <person name="Peng D.H."/>
            <person name="Luo Y.B."/>
            <person name="Zou S.Q."/>
            <person name="Chen S.P."/>
            <person name="Lan S."/>
            <person name="Tsai W.C."/>
            <person name="Van de Peer Y."/>
            <person name="Liu Z.J."/>
        </authorList>
    </citation>
    <scope>NUCLEOTIDE SEQUENCE [LARGE SCALE GENOMIC DNA]</scope>
    <source>
        <strain evidence="1">Lor287</strain>
    </source>
</reference>
<evidence type="ECO:0000313" key="1">
    <source>
        <dbReference type="EMBL" id="KAK8918955.1"/>
    </source>
</evidence>
<accession>A0AAP0AYE6</accession>
<keyword evidence="2" id="KW-1185">Reference proteome</keyword>
<gene>
    <name evidence="1" type="ORF">KSP39_PZI021679</name>
</gene>
<dbReference type="EMBL" id="JBBWWQ010000019">
    <property type="protein sequence ID" value="KAK8918955.1"/>
    <property type="molecule type" value="Genomic_DNA"/>
</dbReference>